<dbReference type="Proteomes" id="UP000294744">
    <property type="component" value="Unassembled WGS sequence"/>
</dbReference>
<dbReference type="OrthoDB" id="9794735at2"/>
<reference evidence="1 2" key="1">
    <citation type="submission" date="2019-03" db="EMBL/GenBank/DDBJ databases">
        <title>Draft genome sequences of novel Actinobacteria.</title>
        <authorList>
            <person name="Sahin N."/>
            <person name="Ay H."/>
            <person name="Saygin H."/>
        </authorList>
    </citation>
    <scope>NUCLEOTIDE SEQUENCE [LARGE SCALE GENOMIC DNA]</scope>
    <source>
        <strain evidence="1 2">16K404</strain>
    </source>
</reference>
<evidence type="ECO:0008006" key="3">
    <source>
        <dbReference type="Google" id="ProtNLM"/>
    </source>
</evidence>
<protein>
    <recommendedName>
        <fullName evidence="3">ATP-grasp fold RimK-type domain-containing protein</fullName>
    </recommendedName>
</protein>
<dbReference type="GO" id="GO:0009432">
    <property type="term" value="P:SOS response"/>
    <property type="evidence" value="ECO:0007669"/>
    <property type="project" value="TreeGrafter"/>
</dbReference>
<evidence type="ECO:0000313" key="2">
    <source>
        <dbReference type="Proteomes" id="UP000294744"/>
    </source>
</evidence>
<evidence type="ECO:0000313" key="1">
    <source>
        <dbReference type="EMBL" id="TDC95976.1"/>
    </source>
</evidence>
<dbReference type="GO" id="GO:0018169">
    <property type="term" value="F:ribosomal S6-glutamic acid ligase activity"/>
    <property type="evidence" value="ECO:0007669"/>
    <property type="project" value="TreeGrafter"/>
</dbReference>
<proteinExistence type="predicted"/>
<dbReference type="PANTHER" id="PTHR21621">
    <property type="entry name" value="RIBOSOMAL PROTEIN S6 MODIFICATION PROTEIN"/>
    <property type="match status" value="1"/>
</dbReference>
<dbReference type="EMBL" id="SMKV01000003">
    <property type="protein sequence ID" value="TDC95976.1"/>
    <property type="molecule type" value="Genomic_DNA"/>
</dbReference>
<dbReference type="SUPFAM" id="SSF56059">
    <property type="entry name" value="Glutathione synthetase ATP-binding domain-like"/>
    <property type="match status" value="1"/>
</dbReference>
<sequence>MLLQRQDYFVRAPGTPLDFQERMYQAGLVEEEPGDPVPCVLVLSRASDMEMNELSLALAEHDVRMVRIDADRCLDLPLTVHADTPLIEFQRWLLRPVLIWRRHFDMTAVPVDPATVYGAYVREQWYAVGNWLTARDDWDRVNTGPHGGVLDRLTQLQGAASVGLRVPRTSVTTMPGRSRPGGAQCIVKAAGHHMLEPEPGALRGLFPQPLDIRRTGGEVREPAPVLVQQYLDADEELRVFVVGERAIGFRVSKLDPAQLWVDPESVVVEPVGVPGALAGRLLRLCERWQLDVAGFDLLRVGDEWVFLEVNVNCDWRWFEQRADSKDVSGAVHDWVRSRFDELVESAAVGEWGSW</sequence>
<dbReference type="PANTHER" id="PTHR21621:SF0">
    <property type="entry name" value="BETA-CITRYLGLUTAMATE SYNTHASE B-RELATED"/>
    <property type="match status" value="1"/>
</dbReference>
<dbReference type="AlphaFoldDB" id="A0A4R4UZ69"/>
<accession>A0A4R4UZ69</accession>
<name>A0A4R4UZ69_9PSEU</name>
<gene>
    <name evidence="1" type="ORF">E1161_03670</name>
</gene>
<organism evidence="1 2">
    <name type="scientific">Saccharopolyspora aridisoli</name>
    <dbReference type="NCBI Taxonomy" id="2530385"/>
    <lineage>
        <taxon>Bacteria</taxon>
        <taxon>Bacillati</taxon>
        <taxon>Actinomycetota</taxon>
        <taxon>Actinomycetes</taxon>
        <taxon>Pseudonocardiales</taxon>
        <taxon>Pseudonocardiaceae</taxon>
        <taxon>Saccharopolyspora</taxon>
    </lineage>
</organism>
<keyword evidence="2" id="KW-1185">Reference proteome</keyword>
<dbReference type="GO" id="GO:0005737">
    <property type="term" value="C:cytoplasm"/>
    <property type="evidence" value="ECO:0007669"/>
    <property type="project" value="TreeGrafter"/>
</dbReference>
<comment type="caution">
    <text evidence="1">The sequence shown here is derived from an EMBL/GenBank/DDBJ whole genome shotgun (WGS) entry which is preliminary data.</text>
</comment>
<dbReference type="Gene3D" id="3.30.470.20">
    <property type="entry name" value="ATP-grasp fold, B domain"/>
    <property type="match status" value="1"/>
</dbReference>